<dbReference type="EMBL" id="JAULUE010002057">
    <property type="protein sequence ID" value="KAK5888539.1"/>
    <property type="molecule type" value="Genomic_DNA"/>
</dbReference>
<dbReference type="AlphaFoldDB" id="A0AAN8BPG1"/>
<keyword evidence="3" id="KW-1185">Reference proteome</keyword>
<dbReference type="InterPro" id="IPR016137">
    <property type="entry name" value="RGS"/>
</dbReference>
<comment type="caution">
    <text evidence="2">The sequence shown here is derived from an EMBL/GenBank/DDBJ whole genome shotgun (WGS) entry which is preliminary data.</text>
</comment>
<sequence>MKRATSLDLQDTKRIHNPGKSKIQNFVLSPLPWRKFNRQETNETSPLGESLETILSQKCGQKVFRDFLKSEFCEENLDFWLACHEFKTSKRPEEQTRRAARIYEEFIRDESPKQVNLDFYTREIIRQSVRQASLSCFVVAQRKIYSLMENDSFPRFIETEQYKVLFDAASKQRGHGKHRKALEIRRSRDLMQPDSKAINMQCELYLLQKA</sequence>
<dbReference type="InterPro" id="IPR044926">
    <property type="entry name" value="RGS_subdomain_2"/>
</dbReference>
<evidence type="ECO:0000313" key="3">
    <source>
        <dbReference type="Proteomes" id="UP001335648"/>
    </source>
</evidence>
<dbReference type="PANTHER" id="PTHR10845:SF43">
    <property type="entry name" value="REGULATOR OF G-PROTEIN SIGNALING 2"/>
    <property type="match status" value="1"/>
</dbReference>
<dbReference type="PRINTS" id="PR01301">
    <property type="entry name" value="RGSPROTEIN"/>
</dbReference>
<dbReference type="InterPro" id="IPR036305">
    <property type="entry name" value="RGS_sf"/>
</dbReference>
<name>A0AAN8BPG1_9TELE</name>
<protein>
    <recommendedName>
        <fullName evidence="1">RGS domain-containing protein</fullName>
    </recommendedName>
</protein>
<dbReference type="InterPro" id="IPR024066">
    <property type="entry name" value="RGS_subdom1/3"/>
</dbReference>
<dbReference type="PROSITE" id="PS50132">
    <property type="entry name" value="RGS"/>
    <property type="match status" value="1"/>
</dbReference>
<proteinExistence type="predicted"/>
<reference evidence="2 3" key="1">
    <citation type="journal article" date="2023" name="Mol. Biol. Evol.">
        <title>Genomics of Secondarily Temperate Adaptation in the Only Non-Antarctic Icefish.</title>
        <authorList>
            <person name="Rivera-Colon A.G."/>
            <person name="Rayamajhi N."/>
            <person name="Minhas B.F."/>
            <person name="Madrigal G."/>
            <person name="Bilyk K.T."/>
            <person name="Yoon V."/>
            <person name="Hune M."/>
            <person name="Gregory S."/>
            <person name="Cheng C.H.C."/>
            <person name="Catchen J.M."/>
        </authorList>
    </citation>
    <scope>NUCLEOTIDE SEQUENCE [LARGE SCALE GENOMIC DNA]</scope>
    <source>
        <strain evidence="2">JC2023a</strain>
    </source>
</reference>
<dbReference type="Gene3D" id="1.10.196.10">
    <property type="match status" value="1"/>
</dbReference>
<evidence type="ECO:0000259" key="1">
    <source>
        <dbReference type="PROSITE" id="PS50132"/>
    </source>
</evidence>
<dbReference type="FunFam" id="1.10.167.10:FF:000001">
    <property type="entry name" value="Putative regulator of g-protein signaling 12"/>
    <property type="match status" value="1"/>
</dbReference>
<dbReference type="PANTHER" id="PTHR10845">
    <property type="entry name" value="REGULATOR OF G PROTEIN SIGNALING"/>
    <property type="match status" value="1"/>
</dbReference>
<organism evidence="2 3">
    <name type="scientific">Champsocephalus esox</name>
    <name type="common">pike icefish</name>
    <dbReference type="NCBI Taxonomy" id="159716"/>
    <lineage>
        <taxon>Eukaryota</taxon>
        <taxon>Metazoa</taxon>
        <taxon>Chordata</taxon>
        <taxon>Craniata</taxon>
        <taxon>Vertebrata</taxon>
        <taxon>Euteleostomi</taxon>
        <taxon>Actinopterygii</taxon>
        <taxon>Neopterygii</taxon>
        <taxon>Teleostei</taxon>
        <taxon>Neoteleostei</taxon>
        <taxon>Acanthomorphata</taxon>
        <taxon>Eupercaria</taxon>
        <taxon>Perciformes</taxon>
        <taxon>Notothenioidei</taxon>
        <taxon>Channichthyidae</taxon>
        <taxon>Champsocephalus</taxon>
    </lineage>
</organism>
<accession>A0AAN8BPG1</accession>
<dbReference type="Proteomes" id="UP001335648">
    <property type="component" value="Unassembled WGS sequence"/>
</dbReference>
<dbReference type="Pfam" id="PF00615">
    <property type="entry name" value="RGS"/>
    <property type="match status" value="1"/>
</dbReference>
<dbReference type="SUPFAM" id="SSF48097">
    <property type="entry name" value="Regulator of G-protein signaling, RGS"/>
    <property type="match status" value="1"/>
</dbReference>
<feature type="domain" description="RGS" evidence="1">
    <location>
        <begin position="50"/>
        <end position="166"/>
    </location>
</feature>
<dbReference type="Gene3D" id="1.10.167.10">
    <property type="entry name" value="Regulator of G-protein Signalling 4, domain 2"/>
    <property type="match status" value="1"/>
</dbReference>
<gene>
    <name evidence="2" type="ORF">CesoFtcFv8_014622</name>
</gene>
<dbReference type="SMART" id="SM00315">
    <property type="entry name" value="RGS"/>
    <property type="match status" value="1"/>
</dbReference>
<evidence type="ECO:0000313" key="2">
    <source>
        <dbReference type="EMBL" id="KAK5888539.1"/>
    </source>
</evidence>